<evidence type="ECO:0000313" key="2">
    <source>
        <dbReference type="Proteomes" id="UP001605036"/>
    </source>
</evidence>
<dbReference type="AlphaFoldDB" id="A0ABD1Y9J4"/>
<protein>
    <submittedName>
        <fullName evidence="1">Uncharacterized protein</fullName>
    </submittedName>
</protein>
<name>A0ABD1Y9J4_9MARC</name>
<reference evidence="1 2" key="1">
    <citation type="submission" date="2024-09" db="EMBL/GenBank/DDBJ databases">
        <title>Chromosome-scale assembly of Riccia fluitans.</title>
        <authorList>
            <person name="Paukszto L."/>
            <person name="Sawicki J."/>
            <person name="Karawczyk K."/>
            <person name="Piernik-Szablinska J."/>
            <person name="Szczecinska M."/>
            <person name="Mazdziarz M."/>
        </authorList>
    </citation>
    <scope>NUCLEOTIDE SEQUENCE [LARGE SCALE GENOMIC DNA]</scope>
    <source>
        <strain evidence="1">Rf_01</strain>
        <tissue evidence="1">Aerial parts of the thallus</tissue>
    </source>
</reference>
<accession>A0ABD1Y9J4</accession>
<organism evidence="1 2">
    <name type="scientific">Riccia fluitans</name>
    <dbReference type="NCBI Taxonomy" id="41844"/>
    <lineage>
        <taxon>Eukaryota</taxon>
        <taxon>Viridiplantae</taxon>
        <taxon>Streptophyta</taxon>
        <taxon>Embryophyta</taxon>
        <taxon>Marchantiophyta</taxon>
        <taxon>Marchantiopsida</taxon>
        <taxon>Marchantiidae</taxon>
        <taxon>Marchantiales</taxon>
        <taxon>Ricciaceae</taxon>
        <taxon>Riccia</taxon>
    </lineage>
</organism>
<gene>
    <name evidence="1" type="ORF">R1flu_002607</name>
</gene>
<dbReference type="EMBL" id="JBHFFA010000006">
    <property type="protein sequence ID" value="KAL2622402.1"/>
    <property type="molecule type" value="Genomic_DNA"/>
</dbReference>
<evidence type="ECO:0000313" key="1">
    <source>
        <dbReference type="EMBL" id="KAL2622402.1"/>
    </source>
</evidence>
<keyword evidence="2" id="KW-1185">Reference proteome</keyword>
<comment type="caution">
    <text evidence="1">The sequence shown here is derived from an EMBL/GenBank/DDBJ whole genome shotgun (WGS) entry which is preliminary data.</text>
</comment>
<sequence>MPAADEHAPLYIPAGLERIRRSTEEADSNSICGRPPPGLIWFDGAAGALLAPNGRFGWDWDVMGIIVVS</sequence>
<dbReference type="Proteomes" id="UP001605036">
    <property type="component" value="Unassembled WGS sequence"/>
</dbReference>
<proteinExistence type="predicted"/>